<feature type="region of interest" description="Disordered" evidence="1">
    <location>
        <begin position="48"/>
        <end position="68"/>
    </location>
</feature>
<name>A0A1A3NMG8_MYCAS</name>
<evidence type="ECO:0000256" key="1">
    <source>
        <dbReference type="SAM" id="MobiDB-lite"/>
    </source>
</evidence>
<protein>
    <recommendedName>
        <fullName evidence="2">GCM domain-containing protein</fullName>
    </recommendedName>
</protein>
<dbReference type="RefSeq" id="WP_065035545.1">
    <property type="nucleotide sequence ID" value="NZ_LZLR01000093.1"/>
</dbReference>
<proteinExistence type="predicted"/>
<gene>
    <name evidence="3" type="ORF">A5635_21760</name>
</gene>
<dbReference type="PROSITE" id="PS50807">
    <property type="entry name" value="GCM"/>
    <property type="match status" value="1"/>
</dbReference>
<dbReference type="GO" id="GO:0006355">
    <property type="term" value="P:regulation of DNA-templated transcription"/>
    <property type="evidence" value="ECO:0007669"/>
    <property type="project" value="InterPro"/>
</dbReference>
<dbReference type="EMBL" id="LZLR01000093">
    <property type="protein sequence ID" value="OBK22545.1"/>
    <property type="molecule type" value="Genomic_DNA"/>
</dbReference>
<organism evidence="3 4">
    <name type="scientific">Mycobacterium asiaticum</name>
    <dbReference type="NCBI Taxonomy" id="1790"/>
    <lineage>
        <taxon>Bacteria</taxon>
        <taxon>Bacillati</taxon>
        <taxon>Actinomycetota</taxon>
        <taxon>Actinomycetes</taxon>
        <taxon>Mycobacteriales</taxon>
        <taxon>Mycobacteriaceae</taxon>
        <taxon>Mycobacterium</taxon>
    </lineage>
</organism>
<dbReference type="GO" id="GO:0003677">
    <property type="term" value="F:DNA binding"/>
    <property type="evidence" value="ECO:0007669"/>
    <property type="project" value="InterPro"/>
</dbReference>
<comment type="caution">
    <text evidence="3">The sequence shown here is derived from an EMBL/GenBank/DDBJ whole genome shotgun (WGS) entry which is preliminary data.</text>
</comment>
<dbReference type="AlphaFoldDB" id="A0A1A3NMG8"/>
<dbReference type="Proteomes" id="UP000093819">
    <property type="component" value="Unassembled WGS sequence"/>
</dbReference>
<feature type="domain" description="GCM" evidence="2">
    <location>
        <begin position="1"/>
        <end position="30"/>
    </location>
</feature>
<evidence type="ECO:0000313" key="3">
    <source>
        <dbReference type="EMBL" id="OBK22545.1"/>
    </source>
</evidence>
<feature type="compositionally biased region" description="Basic and acidic residues" evidence="1">
    <location>
        <begin position="48"/>
        <end position="62"/>
    </location>
</feature>
<reference evidence="3 4" key="1">
    <citation type="submission" date="2016-06" db="EMBL/GenBank/DDBJ databases">
        <authorList>
            <person name="Kjaerup R.B."/>
            <person name="Dalgaard T.S."/>
            <person name="Juul-Madsen H.R."/>
        </authorList>
    </citation>
    <scope>NUCLEOTIDE SEQUENCE [LARGE SCALE GENOMIC DNA]</scope>
    <source>
        <strain evidence="3 4">1245335.1</strain>
    </source>
</reference>
<evidence type="ECO:0000313" key="4">
    <source>
        <dbReference type="Proteomes" id="UP000093819"/>
    </source>
</evidence>
<accession>A0A1A3NMG8</accession>
<sequence>MTVRFTENKHHHDEPRPSVAQIMNHARRFVDSPGHPLAMSIGQFCDLSERAQRPPRHSRTETQHWSLS</sequence>
<dbReference type="InterPro" id="IPR003902">
    <property type="entry name" value="Tscrpt_reg_GCM"/>
</dbReference>
<evidence type="ECO:0000259" key="2">
    <source>
        <dbReference type="PROSITE" id="PS50807"/>
    </source>
</evidence>